<sequence>MSACCGPARGPSPAEPAPESGTDHDAGSDASAELLRSLAARAPEDLRMIGLAGGTFLMGDESPLAYLQEEAPVREVAVEPFALAATTVTVAQFAAFVQATGYRTDAEIHGDSMVFSGLVSEEIREISRSVAETPWWRQVSGASWHRPEGPGSQVIGREDHPVTHISQRDAGAYAQWVEGRLPSEAEWEFAARGGLVQLPYPWGGVREPEGVPRMNTFGGEFPDAPDGPVGTVAVTAFPPNGYGFHNMTGNVWEWTTGVFSAEDPRPVLRGGSYMCHASYCRRYRTSARSASTADTSLGHAGFRLAVNT</sequence>
<dbReference type="InterPro" id="IPR005532">
    <property type="entry name" value="SUMF_dom"/>
</dbReference>
<dbReference type="RefSeq" id="WP_229658849.1">
    <property type="nucleotide sequence ID" value="NZ_BMIS01000004.1"/>
</dbReference>
<reference evidence="3" key="1">
    <citation type="journal article" date="2014" name="Int. J. Syst. Evol. Microbiol.">
        <title>Complete genome sequence of Corynebacterium casei LMG S-19264T (=DSM 44701T), isolated from a smear-ripened cheese.</title>
        <authorList>
            <consortium name="US DOE Joint Genome Institute (JGI-PGF)"/>
            <person name="Walter F."/>
            <person name="Albersmeier A."/>
            <person name="Kalinowski J."/>
            <person name="Ruckert C."/>
        </authorList>
    </citation>
    <scope>NUCLEOTIDE SEQUENCE</scope>
    <source>
        <strain evidence="3">CGMCC 1.15388</strain>
    </source>
</reference>
<dbReference type="AlphaFoldDB" id="A0A917AR75"/>
<organism evidence="3 4">
    <name type="scientific">Nesterenkonia cremea</name>
    <dbReference type="NCBI Taxonomy" id="1882340"/>
    <lineage>
        <taxon>Bacteria</taxon>
        <taxon>Bacillati</taxon>
        <taxon>Actinomycetota</taxon>
        <taxon>Actinomycetes</taxon>
        <taxon>Micrococcales</taxon>
        <taxon>Micrococcaceae</taxon>
        <taxon>Nesterenkonia</taxon>
    </lineage>
</organism>
<dbReference type="SUPFAM" id="SSF56436">
    <property type="entry name" value="C-type lectin-like"/>
    <property type="match status" value="1"/>
</dbReference>
<evidence type="ECO:0000313" key="4">
    <source>
        <dbReference type="Proteomes" id="UP000633136"/>
    </source>
</evidence>
<dbReference type="InterPro" id="IPR042095">
    <property type="entry name" value="SUMF_sf"/>
</dbReference>
<dbReference type="PANTHER" id="PTHR23150:SF19">
    <property type="entry name" value="FORMYLGLYCINE-GENERATING ENZYME"/>
    <property type="match status" value="1"/>
</dbReference>
<evidence type="ECO:0000259" key="2">
    <source>
        <dbReference type="Pfam" id="PF03781"/>
    </source>
</evidence>
<dbReference type="Pfam" id="PF03781">
    <property type="entry name" value="FGE-sulfatase"/>
    <property type="match status" value="1"/>
</dbReference>
<dbReference type="EMBL" id="BMIS01000004">
    <property type="protein sequence ID" value="GGE66738.1"/>
    <property type="molecule type" value="Genomic_DNA"/>
</dbReference>
<evidence type="ECO:0000256" key="1">
    <source>
        <dbReference type="SAM" id="MobiDB-lite"/>
    </source>
</evidence>
<dbReference type="PANTHER" id="PTHR23150">
    <property type="entry name" value="SULFATASE MODIFYING FACTOR 1, 2"/>
    <property type="match status" value="1"/>
</dbReference>
<dbReference type="Gene3D" id="3.90.1580.10">
    <property type="entry name" value="paralog of FGE (formylglycine-generating enzyme)"/>
    <property type="match status" value="1"/>
</dbReference>
<gene>
    <name evidence="3" type="ORF">GCM10011401_12580</name>
</gene>
<dbReference type="GO" id="GO:0120147">
    <property type="term" value="F:formylglycine-generating oxidase activity"/>
    <property type="evidence" value="ECO:0007669"/>
    <property type="project" value="TreeGrafter"/>
</dbReference>
<protein>
    <recommendedName>
        <fullName evidence="2">Sulfatase-modifying factor enzyme-like domain-containing protein</fullName>
    </recommendedName>
</protein>
<dbReference type="Proteomes" id="UP000633136">
    <property type="component" value="Unassembled WGS sequence"/>
</dbReference>
<name>A0A917AR75_9MICC</name>
<dbReference type="InterPro" id="IPR051043">
    <property type="entry name" value="Sulfatase_Mod_Factor_Kinase"/>
</dbReference>
<accession>A0A917AR75</accession>
<feature type="domain" description="Sulfatase-modifying factor enzyme-like" evidence="2">
    <location>
        <begin position="48"/>
        <end position="305"/>
    </location>
</feature>
<reference evidence="3" key="2">
    <citation type="submission" date="2020-09" db="EMBL/GenBank/DDBJ databases">
        <authorList>
            <person name="Sun Q."/>
            <person name="Zhou Y."/>
        </authorList>
    </citation>
    <scope>NUCLEOTIDE SEQUENCE</scope>
    <source>
        <strain evidence="3">CGMCC 1.15388</strain>
    </source>
</reference>
<evidence type="ECO:0000313" key="3">
    <source>
        <dbReference type="EMBL" id="GGE66738.1"/>
    </source>
</evidence>
<feature type="region of interest" description="Disordered" evidence="1">
    <location>
        <begin position="1"/>
        <end position="30"/>
    </location>
</feature>
<comment type="caution">
    <text evidence="3">The sequence shown here is derived from an EMBL/GenBank/DDBJ whole genome shotgun (WGS) entry which is preliminary data.</text>
</comment>
<proteinExistence type="predicted"/>
<dbReference type="InterPro" id="IPR016187">
    <property type="entry name" value="CTDL_fold"/>
</dbReference>
<keyword evidence="4" id="KW-1185">Reference proteome</keyword>